<comment type="caution">
    <text evidence="2">The sequence shown here is derived from an EMBL/GenBank/DDBJ whole genome shotgun (WGS) entry which is preliminary data.</text>
</comment>
<dbReference type="GO" id="GO:0006420">
    <property type="term" value="P:arginyl-tRNA aminoacylation"/>
    <property type="evidence" value="ECO:0007669"/>
    <property type="project" value="InterPro"/>
</dbReference>
<dbReference type="SUPFAM" id="SSF52374">
    <property type="entry name" value="Nucleotidylyl transferase"/>
    <property type="match status" value="1"/>
</dbReference>
<evidence type="ECO:0000313" key="2">
    <source>
        <dbReference type="EMBL" id="GAG05677.1"/>
    </source>
</evidence>
<feature type="non-terminal residue" evidence="2">
    <location>
        <position position="266"/>
    </location>
</feature>
<dbReference type="Gene3D" id="3.40.50.620">
    <property type="entry name" value="HUPs"/>
    <property type="match status" value="1"/>
</dbReference>
<name>X0V2N5_9ZZZZ</name>
<dbReference type="PANTHER" id="PTHR11956:SF5">
    <property type="entry name" value="ARGININE--TRNA LIGASE, CYTOPLASMIC"/>
    <property type="match status" value="1"/>
</dbReference>
<feature type="non-terminal residue" evidence="2">
    <location>
        <position position="1"/>
    </location>
</feature>
<dbReference type="InterPro" id="IPR014729">
    <property type="entry name" value="Rossmann-like_a/b/a_fold"/>
</dbReference>
<dbReference type="InterPro" id="IPR001278">
    <property type="entry name" value="Arg-tRNA-ligase"/>
</dbReference>
<dbReference type="PANTHER" id="PTHR11956">
    <property type="entry name" value="ARGINYL-TRNA SYNTHETASE"/>
    <property type="match status" value="1"/>
</dbReference>
<feature type="domain" description="Arginyl-tRNA synthetase catalytic core" evidence="1">
    <location>
        <begin position="34"/>
        <end position="191"/>
    </location>
</feature>
<dbReference type="AlphaFoldDB" id="X0V2N5"/>
<dbReference type="GO" id="GO:0004814">
    <property type="term" value="F:arginine-tRNA ligase activity"/>
    <property type="evidence" value="ECO:0007669"/>
    <property type="project" value="InterPro"/>
</dbReference>
<sequence>DEEMRKEKPQGLSRARLYEHVDPTVLRHEATERIIRSIKEDLSLLGVRFDSWFSEASLHRSGEVDSALAALRERDGVYEEDGAIWLKAEEHNGIKDSVLIRSDGRPTYLMVDIAYHINKYERGFDRVINVQGADHQVEQSSMKAAMRILGYREDFLDYALHQFVSIKEGASAARMSTRAGRFILLRDLVEELGRDVVRYFMVVRKPESHLEFDLDLARAESMDNPVYYVQYAHTRIFSIFSKAGMPDVSPTEVDLSPLEAREELDL</sequence>
<accession>X0V2N5</accession>
<reference evidence="2" key="1">
    <citation type="journal article" date="2014" name="Front. Microbiol.">
        <title>High frequency of phylogenetically diverse reductive dehalogenase-homologous genes in deep subseafloor sedimentary metagenomes.</title>
        <authorList>
            <person name="Kawai M."/>
            <person name="Futagami T."/>
            <person name="Toyoda A."/>
            <person name="Takaki Y."/>
            <person name="Nishi S."/>
            <person name="Hori S."/>
            <person name="Arai W."/>
            <person name="Tsubouchi T."/>
            <person name="Morono Y."/>
            <person name="Uchiyama I."/>
            <person name="Ito T."/>
            <person name="Fujiyama A."/>
            <person name="Inagaki F."/>
            <person name="Takami H."/>
        </authorList>
    </citation>
    <scope>NUCLEOTIDE SEQUENCE</scope>
    <source>
        <strain evidence="2">Expedition CK06-06</strain>
    </source>
</reference>
<protein>
    <recommendedName>
        <fullName evidence="1">Arginyl-tRNA synthetase catalytic core domain-containing protein</fullName>
    </recommendedName>
</protein>
<dbReference type="GO" id="GO:0005524">
    <property type="term" value="F:ATP binding"/>
    <property type="evidence" value="ECO:0007669"/>
    <property type="project" value="InterPro"/>
</dbReference>
<gene>
    <name evidence="2" type="ORF">S01H1_42305</name>
</gene>
<proteinExistence type="predicted"/>
<evidence type="ECO:0000259" key="1">
    <source>
        <dbReference type="Pfam" id="PF00750"/>
    </source>
</evidence>
<dbReference type="InterPro" id="IPR035684">
    <property type="entry name" value="ArgRS_core"/>
</dbReference>
<dbReference type="Pfam" id="PF00750">
    <property type="entry name" value="tRNA-synt_1d"/>
    <property type="match status" value="1"/>
</dbReference>
<organism evidence="2">
    <name type="scientific">marine sediment metagenome</name>
    <dbReference type="NCBI Taxonomy" id="412755"/>
    <lineage>
        <taxon>unclassified sequences</taxon>
        <taxon>metagenomes</taxon>
        <taxon>ecological metagenomes</taxon>
    </lineage>
</organism>
<dbReference type="EMBL" id="BARS01026891">
    <property type="protein sequence ID" value="GAG05677.1"/>
    <property type="molecule type" value="Genomic_DNA"/>
</dbReference>